<keyword evidence="3" id="KW-0804">Transcription</keyword>
<reference evidence="6 7" key="1">
    <citation type="journal article" date="2017" name="Infect. Genet. Evol.">
        <title>The new phylogeny of the genus Mycobacterium: The old and the news.</title>
        <authorList>
            <person name="Tortoli E."/>
            <person name="Fedrizzi T."/>
            <person name="Meehan C.J."/>
            <person name="Trovato A."/>
            <person name="Grottola A."/>
            <person name="Giacobazzi E."/>
            <person name="Serpini G.F."/>
            <person name="Tagliazucchi S."/>
            <person name="Fabio A."/>
            <person name="Bettua C."/>
            <person name="Bertorelli R."/>
            <person name="Frascaro F."/>
            <person name="De Sanctis V."/>
            <person name="Pecorari M."/>
            <person name="Jousson O."/>
            <person name="Segata N."/>
            <person name="Cirillo D.M."/>
        </authorList>
    </citation>
    <scope>NUCLEOTIDE SEQUENCE [LARGE SCALE GENOMIC DNA]</scope>
    <source>
        <strain evidence="6 7">CIP1034565</strain>
    </source>
</reference>
<protein>
    <submittedName>
        <fullName evidence="6">TetR family transcriptional regulator</fullName>
    </submittedName>
</protein>
<dbReference type="GO" id="GO:0000976">
    <property type="term" value="F:transcription cis-regulatory region binding"/>
    <property type="evidence" value="ECO:0007669"/>
    <property type="project" value="TreeGrafter"/>
</dbReference>
<dbReference type="InterPro" id="IPR050109">
    <property type="entry name" value="HTH-type_TetR-like_transc_reg"/>
</dbReference>
<dbReference type="PRINTS" id="PR00455">
    <property type="entry name" value="HTHTETR"/>
</dbReference>
<evidence type="ECO:0000313" key="6">
    <source>
        <dbReference type="EMBL" id="PIB77130.1"/>
    </source>
</evidence>
<evidence type="ECO:0000256" key="2">
    <source>
        <dbReference type="ARBA" id="ARBA00023125"/>
    </source>
</evidence>
<dbReference type="PROSITE" id="PS50977">
    <property type="entry name" value="HTH_TETR_2"/>
    <property type="match status" value="1"/>
</dbReference>
<sequence>MSDREPRLGLRERKKHRTRENIRRAAHRLIAEHGYAATTVDDIAAMADVSTSTFFRYFPNKAAVLVSDHLVDAVLEHYPEAPAELSPVGAYRWGFEQVIAEMGGAGLSEEVTRQALMYTLPEAAGPLYTQYVVAMEKVAQAVAVRLNLPVDQTGVYGGAILGVTMQFMNGRPTDADRLVNGLNRLDDLLRQA</sequence>
<dbReference type="Proteomes" id="UP000230551">
    <property type="component" value="Unassembled WGS sequence"/>
</dbReference>
<dbReference type="InterPro" id="IPR009057">
    <property type="entry name" value="Homeodomain-like_sf"/>
</dbReference>
<comment type="caution">
    <text evidence="6">The sequence shown here is derived from an EMBL/GenBank/DDBJ whole genome shotgun (WGS) entry which is preliminary data.</text>
</comment>
<dbReference type="EMBL" id="PDCN02000002">
    <property type="protein sequence ID" value="PIB77130.1"/>
    <property type="molecule type" value="Genomic_DNA"/>
</dbReference>
<evidence type="ECO:0000256" key="1">
    <source>
        <dbReference type="ARBA" id="ARBA00023015"/>
    </source>
</evidence>
<keyword evidence="1" id="KW-0805">Transcription regulation</keyword>
<gene>
    <name evidence="6" type="ORF">CQY22_002415</name>
</gene>
<dbReference type="Pfam" id="PF00440">
    <property type="entry name" value="TetR_N"/>
    <property type="match status" value="1"/>
</dbReference>
<dbReference type="InterPro" id="IPR001647">
    <property type="entry name" value="HTH_TetR"/>
</dbReference>
<name>A0A2G5PG63_9MYCO</name>
<organism evidence="6 7">
    <name type="scientific">Mycolicibacterium brumae</name>
    <dbReference type="NCBI Taxonomy" id="85968"/>
    <lineage>
        <taxon>Bacteria</taxon>
        <taxon>Bacillati</taxon>
        <taxon>Actinomycetota</taxon>
        <taxon>Actinomycetes</taxon>
        <taxon>Mycobacteriales</taxon>
        <taxon>Mycobacteriaceae</taxon>
        <taxon>Mycolicibacterium</taxon>
    </lineage>
</organism>
<feature type="domain" description="HTH tetR-type" evidence="5">
    <location>
        <begin position="16"/>
        <end position="76"/>
    </location>
</feature>
<evidence type="ECO:0000313" key="7">
    <source>
        <dbReference type="Proteomes" id="UP000230551"/>
    </source>
</evidence>
<evidence type="ECO:0000259" key="5">
    <source>
        <dbReference type="PROSITE" id="PS50977"/>
    </source>
</evidence>
<dbReference type="SUPFAM" id="SSF46689">
    <property type="entry name" value="Homeodomain-like"/>
    <property type="match status" value="1"/>
</dbReference>
<proteinExistence type="predicted"/>
<evidence type="ECO:0000256" key="4">
    <source>
        <dbReference type="PROSITE-ProRule" id="PRU00335"/>
    </source>
</evidence>
<keyword evidence="2 4" id="KW-0238">DNA-binding</keyword>
<dbReference type="PANTHER" id="PTHR30055">
    <property type="entry name" value="HTH-TYPE TRANSCRIPTIONAL REGULATOR RUTR"/>
    <property type="match status" value="1"/>
</dbReference>
<dbReference type="GO" id="GO:0003700">
    <property type="term" value="F:DNA-binding transcription factor activity"/>
    <property type="evidence" value="ECO:0007669"/>
    <property type="project" value="TreeGrafter"/>
</dbReference>
<dbReference type="OrthoDB" id="4143918at2"/>
<dbReference type="STRING" id="85968.GCA_900073015_01935"/>
<feature type="DNA-binding region" description="H-T-H motif" evidence="4">
    <location>
        <begin position="39"/>
        <end position="58"/>
    </location>
</feature>
<dbReference type="PANTHER" id="PTHR30055:SF238">
    <property type="entry name" value="MYCOFACTOCIN BIOSYNTHESIS TRANSCRIPTIONAL REGULATOR MFTR-RELATED"/>
    <property type="match status" value="1"/>
</dbReference>
<accession>A0A2G5PG63</accession>
<evidence type="ECO:0000256" key="3">
    <source>
        <dbReference type="ARBA" id="ARBA00023163"/>
    </source>
</evidence>
<dbReference type="Gene3D" id="1.10.357.10">
    <property type="entry name" value="Tetracycline Repressor, domain 2"/>
    <property type="match status" value="1"/>
</dbReference>
<keyword evidence="7" id="KW-1185">Reference proteome</keyword>
<dbReference type="RefSeq" id="WP_090588792.1">
    <property type="nucleotide sequence ID" value="NZ_CP104302.1"/>
</dbReference>
<dbReference type="AlphaFoldDB" id="A0A2G5PG63"/>